<dbReference type="EMBL" id="JARJLG010000259">
    <property type="protein sequence ID" value="KAJ7722262.1"/>
    <property type="molecule type" value="Genomic_DNA"/>
</dbReference>
<dbReference type="Proteomes" id="UP001215280">
    <property type="component" value="Unassembled WGS sequence"/>
</dbReference>
<accession>A0AAD7HL17</accession>
<reference evidence="1" key="1">
    <citation type="submission" date="2023-03" db="EMBL/GenBank/DDBJ databases">
        <title>Massive genome expansion in bonnet fungi (Mycena s.s.) driven by repeated elements and novel gene families across ecological guilds.</title>
        <authorList>
            <consortium name="Lawrence Berkeley National Laboratory"/>
            <person name="Harder C.B."/>
            <person name="Miyauchi S."/>
            <person name="Viragh M."/>
            <person name="Kuo A."/>
            <person name="Thoen E."/>
            <person name="Andreopoulos B."/>
            <person name="Lu D."/>
            <person name="Skrede I."/>
            <person name="Drula E."/>
            <person name="Henrissat B."/>
            <person name="Morin E."/>
            <person name="Kohler A."/>
            <person name="Barry K."/>
            <person name="LaButti K."/>
            <person name="Morin E."/>
            <person name="Salamov A."/>
            <person name="Lipzen A."/>
            <person name="Mereny Z."/>
            <person name="Hegedus B."/>
            <person name="Baldrian P."/>
            <person name="Stursova M."/>
            <person name="Weitz H."/>
            <person name="Taylor A."/>
            <person name="Grigoriev I.V."/>
            <person name="Nagy L.G."/>
            <person name="Martin F."/>
            <person name="Kauserud H."/>
        </authorList>
    </citation>
    <scope>NUCLEOTIDE SEQUENCE</scope>
    <source>
        <strain evidence="1">CBHHK188m</strain>
    </source>
</reference>
<organism evidence="1 2">
    <name type="scientific">Mycena maculata</name>
    <dbReference type="NCBI Taxonomy" id="230809"/>
    <lineage>
        <taxon>Eukaryota</taxon>
        <taxon>Fungi</taxon>
        <taxon>Dikarya</taxon>
        <taxon>Basidiomycota</taxon>
        <taxon>Agaricomycotina</taxon>
        <taxon>Agaricomycetes</taxon>
        <taxon>Agaricomycetidae</taxon>
        <taxon>Agaricales</taxon>
        <taxon>Marasmiineae</taxon>
        <taxon>Mycenaceae</taxon>
        <taxon>Mycena</taxon>
    </lineage>
</organism>
<evidence type="ECO:0000313" key="1">
    <source>
        <dbReference type="EMBL" id="KAJ7722262.1"/>
    </source>
</evidence>
<dbReference type="InterPro" id="IPR040521">
    <property type="entry name" value="KDZ"/>
</dbReference>
<keyword evidence="2" id="KW-1185">Reference proteome</keyword>
<name>A0AAD7HL17_9AGAR</name>
<evidence type="ECO:0000313" key="2">
    <source>
        <dbReference type="Proteomes" id="UP001215280"/>
    </source>
</evidence>
<dbReference type="AlphaFoldDB" id="A0AAD7HL17"/>
<protein>
    <submittedName>
        <fullName evidence="1">Uncharacterized protein</fullName>
    </submittedName>
</protein>
<dbReference type="PANTHER" id="PTHR33096:SF1">
    <property type="entry name" value="CXC1-LIKE CYSTEINE CLUSTER ASSOCIATED WITH KDZ TRANSPOSASES DOMAIN-CONTAINING PROTEIN"/>
    <property type="match status" value="1"/>
</dbReference>
<dbReference type="Pfam" id="PF18758">
    <property type="entry name" value="KDZ"/>
    <property type="match status" value="1"/>
</dbReference>
<sequence length="135" mass="15409">MALLHRHNRVLWLINMHSAGEKQFNVYALMETLFQHLPLDIAMGLLYDVVCALEHSCQKWGFLGRFMDCLSFAVSVFHAYGHEWACQLLFHPCKRGSFGFADGEGCERFWHSISHLIGTLCVSGVSSFFLCPRPD</sequence>
<proteinExistence type="predicted"/>
<dbReference type="PANTHER" id="PTHR33096">
    <property type="entry name" value="CXC2 DOMAIN-CONTAINING PROTEIN"/>
    <property type="match status" value="1"/>
</dbReference>
<gene>
    <name evidence="1" type="ORF">DFH07DRAFT_872068</name>
</gene>
<comment type="caution">
    <text evidence="1">The sequence shown here is derived from an EMBL/GenBank/DDBJ whole genome shotgun (WGS) entry which is preliminary data.</text>
</comment>